<evidence type="ECO:0000313" key="1">
    <source>
        <dbReference type="EMBL" id="CCQ55844.1"/>
    </source>
</evidence>
<protein>
    <submittedName>
        <fullName evidence="1">Uncharacterized protein</fullName>
    </submittedName>
</protein>
<gene>
    <name evidence="1" type="ORF">CWATWH0005_5338</name>
</gene>
<sequence length="50" mass="5618">MICLEDNPVNCEANSRGFEIVAVEITQLIFSTELFEFCAANLNLLNRLAK</sequence>
<dbReference type="EMBL" id="CAQL01000493">
    <property type="protein sequence ID" value="CCQ55844.1"/>
    <property type="molecule type" value="Genomic_DNA"/>
</dbReference>
<organism evidence="1 2">
    <name type="scientific">Crocosphaera watsonii WH 0005</name>
    <dbReference type="NCBI Taxonomy" id="423472"/>
    <lineage>
        <taxon>Bacteria</taxon>
        <taxon>Bacillati</taxon>
        <taxon>Cyanobacteriota</taxon>
        <taxon>Cyanophyceae</taxon>
        <taxon>Oscillatoriophycideae</taxon>
        <taxon>Chroococcales</taxon>
        <taxon>Aphanothecaceae</taxon>
        <taxon>Crocosphaera</taxon>
    </lineage>
</organism>
<name>T2ISF0_CROWT</name>
<dbReference type="AlphaFoldDB" id="T2ISF0"/>
<reference evidence="1 2" key="1">
    <citation type="submission" date="2013-01" db="EMBL/GenBank/DDBJ databases">
        <authorList>
            <person name="Bench S."/>
        </authorList>
    </citation>
    <scope>NUCLEOTIDE SEQUENCE [LARGE SCALE GENOMIC DNA]</scope>
    <source>
        <strain evidence="1 2">WH 0005</strain>
    </source>
</reference>
<comment type="caution">
    <text evidence="1">The sequence shown here is derived from an EMBL/GenBank/DDBJ whole genome shotgun (WGS) entry which is preliminary data.</text>
</comment>
<proteinExistence type="predicted"/>
<dbReference type="Proteomes" id="UP000017981">
    <property type="component" value="Unassembled WGS sequence"/>
</dbReference>
<reference evidence="1 2" key="2">
    <citation type="submission" date="2013-09" db="EMBL/GenBank/DDBJ databases">
        <title>Whole genome comparison of six Crocosphaera watsonii strains with differing phenotypes.</title>
        <authorList>
            <person name="Bench S.R."/>
            <person name="Heller P."/>
            <person name="Frank I."/>
            <person name="Arciniega M."/>
            <person name="Shilova I.N."/>
            <person name="Zehr J.P."/>
        </authorList>
    </citation>
    <scope>NUCLEOTIDE SEQUENCE [LARGE SCALE GENOMIC DNA]</scope>
    <source>
        <strain evidence="1 2">WH 0005</strain>
    </source>
</reference>
<evidence type="ECO:0000313" key="2">
    <source>
        <dbReference type="Proteomes" id="UP000017981"/>
    </source>
</evidence>
<accession>T2ISF0</accession>